<name>A0ACC2UE41_9FUNG</name>
<dbReference type="EMBL" id="QTSX02000783">
    <property type="protein sequence ID" value="KAJ9085064.1"/>
    <property type="molecule type" value="Genomic_DNA"/>
</dbReference>
<gene>
    <name evidence="1" type="ORF">DSO57_1017423</name>
</gene>
<keyword evidence="2" id="KW-1185">Reference proteome</keyword>
<dbReference type="Proteomes" id="UP001165960">
    <property type="component" value="Unassembled WGS sequence"/>
</dbReference>
<protein>
    <submittedName>
        <fullName evidence="1">Uncharacterized protein</fullName>
    </submittedName>
</protein>
<proteinExistence type="predicted"/>
<comment type="caution">
    <text evidence="1">The sequence shown here is derived from an EMBL/GenBank/DDBJ whole genome shotgun (WGS) entry which is preliminary data.</text>
</comment>
<evidence type="ECO:0000313" key="1">
    <source>
        <dbReference type="EMBL" id="KAJ9085064.1"/>
    </source>
</evidence>
<organism evidence="1 2">
    <name type="scientific">Entomophthora muscae</name>
    <dbReference type="NCBI Taxonomy" id="34485"/>
    <lineage>
        <taxon>Eukaryota</taxon>
        <taxon>Fungi</taxon>
        <taxon>Fungi incertae sedis</taxon>
        <taxon>Zoopagomycota</taxon>
        <taxon>Entomophthoromycotina</taxon>
        <taxon>Entomophthoromycetes</taxon>
        <taxon>Entomophthorales</taxon>
        <taxon>Entomophthoraceae</taxon>
        <taxon>Entomophthora</taxon>
    </lineage>
</organism>
<evidence type="ECO:0000313" key="2">
    <source>
        <dbReference type="Proteomes" id="UP001165960"/>
    </source>
</evidence>
<reference evidence="1" key="1">
    <citation type="submission" date="2022-04" db="EMBL/GenBank/DDBJ databases">
        <title>Genome of the entomopathogenic fungus Entomophthora muscae.</title>
        <authorList>
            <person name="Elya C."/>
            <person name="Lovett B.R."/>
            <person name="Lee E."/>
            <person name="Macias A.M."/>
            <person name="Hajek A.E."/>
            <person name="De Bivort B.L."/>
            <person name="Kasson M.T."/>
            <person name="De Fine Licht H.H."/>
            <person name="Stajich J.E."/>
        </authorList>
    </citation>
    <scope>NUCLEOTIDE SEQUENCE</scope>
    <source>
        <strain evidence="1">Berkeley</strain>
    </source>
</reference>
<sequence length="293" mass="31370">MSGLPNSESAEDQSEIQFNLKDDNLQGNVSLDNTKKNSGIDNSGKTDEGSDSEGSSEDEQNNSNDSPKSGATSSSKLDANGLTGKGPDEVSGDLPKKKTRAPRNSKKKFKTTHNPYSYYYFDSNDSDAVKCSTCPRAYKPSTRIDTLVRHLSKKHGVTSSAAIASGRANPFLLPGTGLPPSQSTSTVQERTQMEEAVVNWILADSLPLSAIETPAFLRLFRLAAPAAPLPSIQRLRELFSSMLDKAPGQSQPSLNFNGGGHLLPNPFTVSMGNGYGFDAKNPFGTANHLNNSL</sequence>
<accession>A0ACC2UE41</accession>